<dbReference type="AlphaFoldDB" id="A0AAN8Z7B0"/>
<dbReference type="Gene3D" id="1.20.1250.20">
    <property type="entry name" value="MFS general substrate transporter like domains"/>
    <property type="match status" value="1"/>
</dbReference>
<accession>A0AAN8Z7B0</accession>
<keyword evidence="1" id="KW-1133">Transmembrane helix</keyword>
<sequence length="89" mass="9847">MKVMSTGLFLTTLSLGFFLSSLLVSIVKAETRTGEGKGWLVDNINNGRLDCFYGLLAALSFVNFGAYLLCAMWYKARSHKEMENEVKGA</sequence>
<evidence type="ECO:0000313" key="3">
    <source>
        <dbReference type="EMBL" id="KAK6927527.1"/>
    </source>
</evidence>
<gene>
    <name evidence="3" type="ORF">RJ641_006118</name>
</gene>
<dbReference type="Proteomes" id="UP001370490">
    <property type="component" value="Unassembled WGS sequence"/>
</dbReference>
<keyword evidence="1" id="KW-0812">Transmembrane</keyword>
<dbReference type="EMBL" id="JBAMMX010000014">
    <property type="protein sequence ID" value="KAK6927527.1"/>
    <property type="molecule type" value="Genomic_DNA"/>
</dbReference>
<evidence type="ECO:0000313" key="4">
    <source>
        <dbReference type="Proteomes" id="UP001370490"/>
    </source>
</evidence>
<feature type="transmembrane region" description="Helical" evidence="1">
    <location>
        <begin position="53"/>
        <end position="74"/>
    </location>
</feature>
<comment type="caution">
    <text evidence="3">The sequence shown here is derived from an EMBL/GenBank/DDBJ whole genome shotgun (WGS) entry which is preliminary data.</text>
</comment>
<evidence type="ECO:0000256" key="2">
    <source>
        <dbReference type="SAM" id="SignalP"/>
    </source>
</evidence>
<keyword evidence="2" id="KW-0732">Signal</keyword>
<keyword evidence="1" id="KW-0472">Membrane</keyword>
<feature type="signal peptide" evidence="2">
    <location>
        <begin position="1"/>
        <end position="29"/>
    </location>
</feature>
<feature type="chain" id="PRO_5042957330" evidence="2">
    <location>
        <begin position="30"/>
        <end position="89"/>
    </location>
</feature>
<protein>
    <submittedName>
        <fullName evidence="3">Uncharacterized protein</fullName>
    </submittedName>
</protein>
<dbReference type="InterPro" id="IPR036259">
    <property type="entry name" value="MFS_trans_sf"/>
</dbReference>
<name>A0AAN8Z7B0_9MAGN</name>
<evidence type="ECO:0000256" key="1">
    <source>
        <dbReference type="SAM" id="Phobius"/>
    </source>
</evidence>
<reference evidence="3 4" key="1">
    <citation type="submission" date="2023-12" db="EMBL/GenBank/DDBJ databases">
        <title>A high-quality genome assembly for Dillenia turbinata (Dilleniales).</title>
        <authorList>
            <person name="Chanderbali A."/>
        </authorList>
    </citation>
    <scope>NUCLEOTIDE SEQUENCE [LARGE SCALE GENOMIC DNA]</scope>
    <source>
        <strain evidence="3">LSX21</strain>
        <tissue evidence="3">Leaf</tissue>
    </source>
</reference>
<proteinExistence type="predicted"/>
<dbReference type="PANTHER" id="PTHR11654">
    <property type="entry name" value="OLIGOPEPTIDE TRANSPORTER-RELATED"/>
    <property type="match status" value="1"/>
</dbReference>
<keyword evidence="4" id="KW-1185">Reference proteome</keyword>
<organism evidence="3 4">
    <name type="scientific">Dillenia turbinata</name>
    <dbReference type="NCBI Taxonomy" id="194707"/>
    <lineage>
        <taxon>Eukaryota</taxon>
        <taxon>Viridiplantae</taxon>
        <taxon>Streptophyta</taxon>
        <taxon>Embryophyta</taxon>
        <taxon>Tracheophyta</taxon>
        <taxon>Spermatophyta</taxon>
        <taxon>Magnoliopsida</taxon>
        <taxon>eudicotyledons</taxon>
        <taxon>Gunneridae</taxon>
        <taxon>Pentapetalae</taxon>
        <taxon>Dilleniales</taxon>
        <taxon>Dilleniaceae</taxon>
        <taxon>Dillenia</taxon>
    </lineage>
</organism>